<sequence length="69" mass="7425">MGLIEELEVWSGPADCGLLMGNGPCIPLSPGSVLTEELKGCNGKYAIQQVMFEISQTIFVEWHGSQAGR</sequence>
<evidence type="ECO:0000313" key="2">
    <source>
        <dbReference type="Proteomes" id="UP001055172"/>
    </source>
</evidence>
<accession>A0AA37GP79</accession>
<dbReference type="EMBL" id="BPPX01000015">
    <property type="protein sequence ID" value="GJC84678.1"/>
    <property type="molecule type" value="Genomic_DNA"/>
</dbReference>
<comment type="caution">
    <text evidence="1">The sequence shown here is derived from an EMBL/GenBank/DDBJ whole genome shotgun (WGS) entry which is preliminary data.</text>
</comment>
<gene>
    <name evidence="1" type="ORF">ColLi_07516</name>
</gene>
<keyword evidence="2" id="KW-1185">Reference proteome</keyword>
<evidence type="ECO:0000313" key="1">
    <source>
        <dbReference type="EMBL" id="GJC84678.1"/>
    </source>
</evidence>
<protein>
    <submittedName>
        <fullName evidence="1">Uncharacterized protein</fullName>
    </submittedName>
</protein>
<name>A0AA37GP79_9PEZI</name>
<dbReference type="AlphaFoldDB" id="A0AA37GP79"/>
<reference evidence="1 2" key="1">
    <citation type="submission" date="2021-07" db="EMBL/GenBank/DDBJ databases">
        <title>Genome data of Colletotrichum spaethianum.</title>
        <authorList>
            <person name="Utami Y.D."/>
            <person name="Hiruma K."/>
        </authorList>
    </citation>
    <scope>NUCLEOTIDE SEQUENCE [LARGE SCALE GENOMIC DNA]</scope>
    <source>
        <strain evidence="1 2">MAFF 242679</strain>
    </source>
</reference>
<organism evidence="1 2">
    <name type="scientific">Colletotrichum liriopes</name>
    <dbReference type="NCBI Taxonomy" id="708192"/>
    <lineage>
        <taxon>Eukaryota</taxon>
        <taxon>Fungi</taxon>
        <taxon>Dikarya</taxon>
        <taxon>Ascomycota</taxon>
        <taxon>Pezizomycotina</taxon>
        <taxon>Sordariomycetes</taxon>
        <taxon>Hypocreomycetidae</taxon>
        <taxon>Glomerellales</taxon>
        <taxon>Glomerellaceae</taxon>
        <taxon>Colletotrichum</taxon>
        <taxon>Colletotrichum spaethianum species complex</taxon>
    </lineage>
</organism>
<proteinExistence type="predicted"/>
<dbReference type="Proteomes" id="UP001055172">
    <property type="component" value="Unassembled WGS sequence"/>
</dbReference>